<accession>A0A090YV95</accession>
<keyword evidence="1" id="KW-0732">Signal</keyword>
<feature type="chain" id="PRO_5001867538" evidence="1">
    <location>
        <begin position="20"/>
        <end position="101"/>
    </location>
</feature>
<dbReference type="Proteomes" id="UP000029389">
    <property type="component" value="Unassembled WGS sequence"/>
</dbReference>
<reference evidence="2 3" key="1">
    <citation type="submission" date="2014-04" db="EMBL/GenBank/DDBJ databases">
        <authorList>
            <person name="Bishop-Lilly K.A."/>
            <person name="Broomall S.M."/>
            <person name="Chain P.S."/>
            <person name="Chertkov O."/>
            <person name="Coyne S.R."/>
            <person name="Daligault H.E."/>
            <person name="Davenport K.W."/>
            <person name="Erkkila T."/>
            <person name="Frey K.G."/>
            <person name="Gibbons H.S."/>
            <person name="Gu W."/>
            <person name="Jaissle J."/>
            <person name="Johnson S.L."/>
            <person name="Koroleva G.I."/>
            <person name="Ladner J.T."/>
            <person name="Lo C.-C."/>
            <person name="Minogue T.D."/>
            <person name="Munk C."/>
            <person name="Palacios G.F."/>
            <person name="Redden C.L."/>
            <person name="Rosenzweig C.N."/>
            <person name="Scholz M.B."/>
            <person name="Teshima H."/>
            <person name="Xu Y."/>
        </authorList>
    </citation>
    <scope>NUCLEOTIDE SEQUENCE [LARGE SCALE GENOMIC DNA]</scope>
    <source>
        <strain evidence="2 3">BHP</strain>
    </source>
</reference>
<dbReference type="AlphaFoldDB" id="A0A090YV95"/>
<organism evidence="2 3">
    <name type="scientific">Bacillus clarus</name>
    <dbReference type="NCBI Taxonomy" id="2338372"/>
    <lineage>
        <taxon>Bacteria</taxon>
        <taxon>Bacillati</taxon>
        <taxon>Bacillota</taxon>
        <taxon>Bacilli</taxon>
        <taxon>Bacillales</taxon>
        <taxon>Bacillaceae</taxon>
        <taxon>Bacillus</taxon>
        <taxon>Bacillus cereus group</taxon>
    </lineage>
</organism>
<dbReference type="Pfam" id="PF12389">
    <property type="entry name" value="Peptidase_M73"/>
    <property type="match status" value="1"/>
</dbReference>
<proteinExistence type="predicted"/>
<feature type="signal peptide" evidence="1">
    <location>
        <begin position="1"/>
        <end position="19"/>
    </location>
</feature>
<comment type="caution">
    <text evidence="2">The sequence shown here is derived from an EMBL/GenBank/DDBJ whole genome shotgun (WGS) entry which is preliminary data.</text>
</comment>
<sequence length="101" mass="11297">MGVVTASLGLSLTSSGVFAYFNDSETSNNSFQAGTLDLSVHPTVIVDVKDLKLGDFIERNLSSKIKELLEKRSGCSKITIICRKIKKRYISRYFKKMRTNS</sequence>
<evidence type="ECO:0000256" key="1">
    <source>
        <dbReference type="SAM" id="SignalP"/>
    </source>
</evidence>
<protein>
    <submittedName>
        <fullName evidence="2">SipW-cognate class signal peptide domain protein</fullName>
    </submittedName>
</protein>
<evidence type="ECO:0000313" key="2">
    <source>
        <dbReference type="EMBL" id="KFN01893.1"/>
    </source>
</evidence>
<gene>
    <name evidence="2" type="ORF">DJ93_1877</name>
</gene>
<dbReference type="InterPro" id="IPR022121">
    <property type="entry name" value="Peptidase_M73_camelysin"/>
</dbReference>
<dbReference type="InterPro" id="IPR023833">
    <property type="entry name" value="Signal_pept_SipW-depend-type"/>
</dbReference>
<name>A0A090YV95_9BACI</name>
<evidence type="ECO:0000313" key="3">
    <source>
        <dbReference type="Proteomes" id="UP000029389"/>
    </source>
</evidence>
<dbReference type="EMBL" id="JMQC01000008">
    <property type="protein sequence ID" value="KFN01893.1"/>
    <property type="molecule type" value="Genomic_DNA"/>
</dbReference>
<dbReference type="NCBIfam" id="TIGR04088">
    <property type="entry name" value="cognate_SipW"/>
    <property type="match status" value="1"/>
</dbReference>